<dbReference type="CDD" id="cd07153">
    <property type="entry name" value="Fur_like"/>
    <property type="match status" value="1"/>
</dbReference>
<evidence type="ECO:0000256" key="3">
    <source>
        <dbReference type="ARBA" id="ARBA00022723"/>
    </source>
</evidence>
<dbReference type="Gene3D" id="3.30.1490.190">
    <property type="match status" value="1"/>
</dbReference>
<keyword evidence="7" id="KW-0804">Transcription</keyword>
<name>A0A1S1V923_9FIRM</name>
<evidence type="ECO:0000313" key="10">
    <source>
        <dbReference type="EMBL" id="OHW63004.1"/>
    </source>
</evidence>
<dbReference type="FunFam" id="1.10.10.10:FF:000051">
    <property type="entry name" value="Fur family transcriptional regulator"/>
    <property type="match status" value="1"/>
</dbReference>
<keyword evidence="2" id="KW-0678">Repressor</keyword>
<feature type="binding site" evidence="8">
    <location>
        <position position="143"/>
    </location>
    <ligand>
        <name>Zn(2+)</name>
        <dbReference type="ChEBI" id="CHEBI:29105"/>
    </ligand>
</feature>
<dbReference type="OrthoDB" id="8659436at2"/>
<dbReference type="Proteomes" id="UP000180254">
    <property type="component" value="Unassembled WGS sequence"/>
</dbReference>
<evidence type="ECO:0000256" key="2">
    <source>
        <dbReference type="ARBA" id="ARBA00022491"/>
    </source>
</evidence>
<dbReference type="STRING" id="39480.EUAN_07880"/>
<dbReference type="InterPro" id="IPR036390">
    <property type="entry name" value="WH_DNA-bd_sf"/>
</dbReference>
<keyword evidence="3 8" id="KW-0479">Metal-binding</keyword>
<dbReference type="Gene3D" id="1.10.10.10">
    <property type="entry name" value="Winged helix-like DNA-binding domain superfamily/Winged helix DNA-binding domain"/>
    <property type="match status" value="1"/>
</dbReference>
<comment type="caution">
    <text evidence="10">The sequence shown here is derived from an EMBL/GenBank/DDBJ whole genome shotgun (WGS) entry which is preliminary data.</text>
</comment>
<dbReference type="PANTHER" id="PTHR33202:SF7">
    <property type="entry name" value="FERRIC UPTAKE REGULATION PROTEIN"/>
    <property type="match status" value="1"/>
</dbReference>
<reference evidence="10 11" key="1">
    <citation type="submission" date="2016-09" db="EMBL/GenBank/DDBJ databases">
        <title>Genome sequence of Eubacterium angustum.</title>
        <authorList>
            <person name="Poehlein A."/>
            <person name="Daniel R."/>
        </authorList>
    </citation>
    <scope>NUCLEOTIDE SEQUENCE [LARGE SCALE GENOMIC DNA]</scope>
    <source>
        <strain evidence="10 11">DSM 1989</strain>
    </source>
</reference>
<dbReference type="SUPFAM" id="SSF46785">
    <property type="entry name" value="Winged helix' DNA-binding domain"/>
    <property type="match status" value="1"/>
</dbReference>
<dbReference type="InterPro" id="IPR036388">
    <property type="entry name" value="WH-like_DNA-bd_sf"/>
</dbReference>
<dbReference type="AlphaFoldDB" id="A0A1S1V923"/>
<evidence type="ECO:0000313" key="11">
    <source>
        <dbReference type="Proteomes" id="UP000180254"/>
    </source>
</evidence>
<sequence>MKDIMENIKEELKKSGYKLTIQRKAIIEVFSEQNAVHLSPEEIYDCVRDKYPNIGLATVYRTLQLFEELGILYKLNFDDGCSRYELNTGEEGHQHHHLICLSCGSVQEVNIDLLESLESEIEKTKEFKIVDHNLKFFGYCKDCKDKSQ</sequence>
<dbReference type="InterPro" id="IPR043135">
    <property type="entry name" value="Fur_C"/>
</dbReference>
<keyword evidence="11" id="KW-1185">Reference proteome</keyword>
<dbReference type="InterPro" id="IPR002481">
    <property type="entry name" value="FUR"/>
</dbReference>
<dbReference type="PANTHER" id="PTHR33202">
    <property type="entry name" value="ZINC UPTAKE REGULATION PROTEIN"/>
    <property type="match status" value="1"/>
</dbReference>
<protein>
    <submittedName>
        <fullName evidence="10">Ferric uptake regulation protein</fullName>
    </submittedName>
</protein>
<evidence type="ECO:0000256" key="9">
    <source>
        <dbReference type="PIRSR" id="PIRSR602481-2"/>
    </source>
</evidence>
<evidence type="ECO:0000256" key="4">
    <source>
        <dbReference type="ARBA" id="ARBA00022833"/>
    </source>
</evidence>
<feature type="binding site" evidence="8">
    <location>
        <position position="103"/>
    </location>
    <ligand>
        <name>Zn(2+)</name>
        <dbReference type="ChEBI" id="CHEBI:29105"/>
    </ligand>
</feature>
<evidence type="ECO:0000256" key="5">
    <source>
        <dbReference type="ARBA" id="ARBA00023015"/>
    </source>
</evidence>
<feature type="binding site" evidence="9">
    <location>
        <position position="115"/>
    </location>
    <ligand>
        <name>Fe cation</name>
        <dbReference type="ChEBI" id="CHEBI:24875"/>
    </ligand>
</feature>
<comment type="cofactor">
    <cofactor evidence="9">
        <name>Mn(2+)</name>
        <dbReference type="ChEBI" id="CHEBI:29035"/>
    </cofactor>
    <cofactor evidence="9">
        <name>Fe(2+)</name>
        <dbReference type="ChEBI" id="CHEBI:29033"/>
    </cofactor>
    <text evidence="9">Binds 1 Mn(2+) or Fe(2+) ion per subunit.</text>
</comment>
<comment type="cofactor">
    <cofactor evidence="8">
        <name>Zn(2+)</name>
        <dbReference type="ChEBI" id="CHEBI:29105"/>
    </cofactor>
    <text evidence="8">Binds 1 zinc ion per subunit.</text>
</comment>
<proteinExistence type="inferred from homology"/>
<evidence type="ECO:0000256" key="1">
    <source>
        <dbReference type="ARBA" id="ARBA00007957"/>
    </source>
</evidence>
<comment type="similarity">
    <text evidence="1">Belongs to the Fur family.</text>
</comment>
<dbReference type="GO" id="GO:1900376">
    <property type="term" value="P:regulation of secondary metabolite biosynthetic process"/>
    <property type="evidence" value="ECO:0007669"/>
    <property type="project" value="TreeGrafter"/>
</dbReference>
<dbReference type="GO" id="GO:0003700">
    <property type="term" value="F:DNA-binding transcription factor activity"/>
    <property type="evidence" value="ECO:0007669"/>
    <property type="project" value="InterPro"/>
</dbReference>
<dbReference type="GO" id="GO:0045892">
    <property type="term" value="P:negative regulation of DNA-templated transcription"/>
    <property type="evidence" value="ECO:0007669"/>
    <property type="project" value="TreeGrafter"/>
</dbReference>
<organism evidence="10 11">
    <name type="scientific">Andreesenia angusta</name>
    <dbReference type="NCBI Taxonomy" id="39480"/>
    <lineage>
        <taxon>Bacteria</taxon>
        <taxon>Bacillati</taxon>
        <taxon>Bacillota</taxon>
        <taxon>Tissierellia</taxon>
        <taxon>Tissierellales</taxon>
        <taxon>Gottschalkiaceae</taxon>
        <taxon>Andreesenia</taxon>
    </lineage>
</organism>
<feature type="binding site" evidence="8">
    <location>
        <position position="100"/>
    </location>
    <ligand>
        <name>Zn(2+)</name>
        <dbReference type="ChEBI" id="CHEBI:29105"/>
    </ligand>
</feature>
<dbReference type="Pfam" id="PF01475">
    <property type="entry name" value="FUR"/>
    <property type="match status" value="1"/>
</dbReference>
<feature type="binding site" evidence="8">
    <location>
        <position position="140"/>
    </location>
    <ligand>
        <name>Zn(2+)</name>
        <dbReference type="ChEBI" id="CHEBI:29105"/>
    </ligand>
</feature>
<dbReference type="GO" id="GO:0000976">
    <property type="term" value="F:transcription cis-regulatory region binding"/>
    <property type="evidence" value="ECO:0007669"/>
    <property type="project" value="TreeGrafter"/>
</dbReference>
<gene>
    <name evidence="10" type="primary">fur</name>
    <name evidence="10" type="ORF">EUAN_07880</name>
</gene>
<evidence type="ECO:0000256" key="7">
    <source>
        <dbReference type="ARBA" id="ARBA00023163"/>
    </source>
</evidence>
<dbReference type="GO" id="GO:0008270">
    <property type="term" value="F:zinc ion binding"/>
    <property type="evidence" value="ECO:0007669"/>
    <property type="project" value="TreeGrafter"/>
</dbReference>
<accession>A0A1S1V923</accession>
<dbReference type="EMBL" id="MKIE01000002">
    <property type="protein sequence ID" value="OHW63004.1"/>
    <property type="molecule type" value="Genomic_DNA"/>
</dbReference>
<feature type="binding site" evidence="9">
    <location>
        <position position="132"/>
    </location>
    <ligand>
        <name>Fe cation</name>
        <dbReference type="ChEBI" id="CHEBI:24875"/>
    </ligand>
</feature>
<keyword evidence="4 8" id="KW-0862">Zinc</keyword>
<keyword evidence="6" id="KW-0238">DNA-binding</keyword>
<evidence type="ECO:0000256" key="8">
    <source>
        <dbReference type="PIRSR" id="PIRSR602481-1"/>
    </source>
</evidence>
<evidence type="ECO:0000256" key="6">
    <source>
        <dbReference type="ARBA" id="ARBA00023125"/>
    </source>
</evidence>
<keyword evidence="5" id="KW-0805">Transcription regulation</keyword>
<dbReference type="RefSeq" id="WP_071061895.1">
    <property type="nucleotide sequence ID" value="NZ_MKIE01000002.1"/>
</dbReference>
<keyword evidence="9" id="KW-0408">Iron</keyword>